<comment type="caution">
    <text evidence="1">The sequence shown here is derived from an EMBL/GenBank/DDBJ whole genome shotgun (WGS) entry which is preliminary data.</text>
</comment>
<protein>
    <submittedName>
        <fullName evidence="1">Uncharacterized protein</fullName>
    </submittedName>
</protein>
<evidence type="ECO:0000313" key="1">
    <source>
        <dbReference type="EMBL" id="MCI47800.1"/>
    </source>
</evidence>
<evidence type="ECO:0000313" key="2">
    <source>
        <dbReference type="Proteomes" id="UP000265520"/>
    </source>
</evidence>
<dbReference type="EMBL" id="LXQA010377234">
    <property type="protein sequence ID" value="MCI47800.1"/>
    <property type="molecule type" value="Genomic_DNA"/>
</dbReference>
<organism evidence="1 2">
    <name type="scientific">Trifolium medium</name>
    <dbReference type="NCBI Taxonomy" id="97028"/>
    <lineage>
        <taxon>Eukaryota</taxon>
        <taxon>Viridiplantae</taxon>
        <taxon>Streptophyta</taxon>
        <taxon>Embryophyta</taxon>
        <taxon>Tracheophyta</taxon>
        <taxon>Spermatophyta</taxon>
        <taxon>Magnoliopsida</taxon>
        <taxon>eudicotyledons</taxon>
        <taxon>Gunneridae</taxon>
        <taxon>Pentapetalae</taxon>
        <taxon>rosids</taxon>
        <taxon>fabids</taxon>
        <taxon>Fabales</taxon>
        <taxon>Fabaceae</taxon>
        <taxon>Papilionoideae</taxon>
        <taxon>50 kb inversion clade</taxon>
        <taxon>NPAAA clade</taxon>
        <taxon>Hologalegina</taxon>
        <taxon>IRL clade</taxon>
        <taxon>Trifolieae</taxon>
        <taxon>Trifolium</taxon>
    </lineage>
</organism>
<name>A0A392SIP8_9FABA</name>
<keyword evidence="2" id="KW-1185">Reference proteome</keyword>
<reference evidence="1 2" key="1">
    <citation type="journal article" date="2018" name="Front. Plant Sci.">
        <title>Red Clover (Trifolium pratense) and Zigzag Clover (T. medium) - A Picture of Genomic Similarities and Differences.</title>
        <authorList>
            <person name="Dluhosova J."/>
            <person name="Istvanek J."/>
            <person name="Nedelnik J."/>
            <person name="Repkova J."/>
        </authorList>
    </citation>
    <scope>NUCLEOTIDE SEQUENCE [LARGE SCALE GENOMIC DNA]</scope>
    <source>
        <strain evidence="2">cv. 10/8</strain>
        <tissue evidence="1">Leaf</tissue>
    </source>
</reference>
<sequence length="65" mass="6965">MIFGFLRNAPLHVARRALQTVGRFGLLPSAQRAACTGAMRSAFVLGRFDLLALVQRAAGPAQRVA</sequence>
<proteinExistence type="predicted"/>
<dbReference type="Proteomes" id="UP000265520">
    <property type="component" value="Unassembled WGS sequence"/>
</dbReference>
<dbReference type="AlphaFoldDB" id="A0A392SIP8"/>
<accession>A0A392SIP8</accession>